<sequence>MKRTFPLVHRHFLFVVPVLTSLLLMLGSQPTALAQSPHPAIQFDTLTRRIHQIMKQEKTPGVQVLVFTKDSLLYKLNAGVMNLKTKAPVTDQSMFRLGSITKSFVAVSALMLLEKKQLALSEELKKAAPDIQFTNPWEATDPVRIVHLLEHTTGFDDLALKDYAVNVPALSLQKGLDTAAASRHSRWRPGTFMAYCNSGPAVVARIIEKKTGQEFESLVRQRIFEPLGQKTITFRRDGAALTQLVTNYSGGKTPKEERYWDIVERPAGSLNAPALELMPFVQMLLNRGTYKGARLLDASSVDRMETPTASLAAKAGLKEGYGLHNYTTSYKGYVFHGHDGGVNGGLAHYLYNAELNLGLVVLVNSDGAGFGKIDDAVLDVILKNTPKRLPPVYTLTSAEKESLLGYYRASNVRIGLSYWFEWLASIYRVFERDGKLMMTNVLDGEAVPLQPVAANQFIRLEKKGYTPTWALVRNDEGQTVLTNNDFQTMTTTSFIGAWFPLILGGIVMLLAVVSSVAGLVWLIQYGLQKRKRQPISGMPVRMSLWGYSLSLLLFLTTIITGISTDPFTLGLVGAASITIFLTTLLAAVFAIWAFISLVRYQRQIPHRADRIFLWAAVCSALIVIGYMAIWGLVGLRMWA</sequence>
<evidence type="ECO:0000259" key="3">
    <source>
        <dbReference type="Pfam" id="PF00144"/>
    </source>
</evidence>
<reference evidence="4 5" key="1">
    <citation type="submission" date="2019-12" db="EMBL/GenBank/DDBJ databases">
        <title>Spirosoma sp. HMF4905 genome sequencing and assembly.</title>
        <authorList>
            <person name="Kang H."/>
            <person name="Cha I."/>
            <person name="Kim H."/>
            <person name="Joh K."/>
        </authorList>
    </citation>
    <scope>NUCLEOTIDE SEQUENCE [LARGE SCALE GENOMIC DNA]</scope>
    <source>
        <strain evidence="4 5">HMF4905</strain>
    </source>
</reference>
<dbReference type="SUPFAM" id="SSF56601">
    <property type="entry name" value="beta-lactamase/transpeptidase-like"/>
    <property type="match status" value="1"/>
</dbReference>
<feature type="transmembrane region" description="Helical" evidence="1">
    <location>
        <begin position="544"/>
        <end position="563"/>
    </location>
</feature>
<dbReference type="GO" id="GO:0016787">
    <property type="term" value="F:hydrolase activity"/>
    <property type="evidence" value="ECO:0007669"/>
    <property type="project" value="UniProtKB-KW"/>
</dbReference>
<keyword evidence="2" id="KW-0732">Signal</keyword>
<evidence type="ECO:0000313" key="5">
    <source>
        <dbReference type="Proteomes" id="UP000436006"/>
    </source>
</evidence>
<dbReference type="Gene3D" id="3.40.710.10">
    <property type="entry name" value="DD-peptidase/beta-lactamase superfamily"/>
    <property type="match status" value="1"/>
</dbReference>
<feature type="signal peptide" evidence="2">
    <location>
        <begin position="1"/>
        <end position="34"/>
    </location>
</feature>
<evidence type="ECO:0000313" key="4">
    <source>
        <dbReference type="EMBL" id="MVM29044.1"/>
    </source>
</evidence>
<dbReference type="InterPro" id="IPR050491">
    <property type="entry name" value="AmpC-like"/>
</dbReference>
<feature type="transmembrane region" description="Helical" evidence="1">
    <location>
        <begin position="569"/>
        <end position="599"/>
    </location>
</feature>
<name>A0A7K1S5I0_9BACT</name>
<dbReference type="AlphaFoldDB" id="A0A7K1S5I0"/>
<organism evidence="4 5">
    <name type="scientific">Spirosoma arboris</name>
    <dbReference type="NCBI Taxonomy" id="2682092"/>
    <lineage>
        <taxon>Bacteria</taxon>
        <taxon>Pseudomonadati</taxon>
        <taxon>Bacteroidota</taxon>
        <taxon>Cytophagia</taxon>
        <taxon>Cytophagales</taxon>
        <taxon>Cytophagaceae</taxon>
        <taxon>Spirosoma</taxon>
    </lineage>
</organism>
<keyword evidence="1" id="KW-1133">Transmembrane helix</keyword>
<comment type="caution">
    <text evidence="4">The sequence shown here is derived from an EMBL/GenBank/DDBJ whole genome shotgun (WGS) entry which is preliminary data.</text>
</comment>
<keyword evidence="1" id="KW-0812">Transmembrane</keyword>
<dbReference type="PANTHER" id="PTHR46825:SF9">
    <property type="entry name" value="BETA-LACTAMASE-RELATED DOMAIN-CONTAINING PROTEIN"/>
    <property type="match status" value="1"/>
</dbReference>
<dbReference type="InterPro" id="IPR012338">
    <property type="entry name" value="Beta-lactam/transpept-like"/>
</dbReference>
<keyword evidence="1" id="KW-0472">Membrane</keyword>
<keyword evidence="5" id="KW-1185">Reference proteome</keyword>
<proteinExistence type="predicted"/>
<dbReference type="RefSeq" id="WP_157583124.1">
    <property type="nucleotide sequence ID" value="NZ_WPIN01000001.1"/>
</dbReference>
<feature type="chain" id="PRO_5029894612" evidence="2">
    <location>
        <begin position="35"/>
        <end position="639"/>
    </location>
</feature>
<feature type="domain" description="Beta-lactamase-related" evidence="3">
    <location>
        <begin position="47"/>
        <end position="373"/>
    </location>
</feature>
<dbReference type="Proteomes" id="UP000436006">
    <property type="component" value="Unassembled WGS sequence"/>
</dbReference>
<dbReference type="EMBL" id="WPIN01000001">
    <property type="protein sequence ID" value="MVM29044.1"/>
    <property type="molecule type" value="Genomic_DNA"/>
</dbReference>
<feature type="transmembrane region" description="Helical" evidence="1">
    <location>
        <begin position="611"/>
        <end position="633"/>
    </location>
</feature>
<accession>A0A7K1S5I0</accession>
<gene>
    <name evidence="4" type="ORF">GO755_03300</name>
</gene>
<keyword evidence="4" id="KW-0378">Hydrolase</keyword>
<dbReference type="Pfam" id="PF00144">
    <property type="entry name" value="Beta-lactamase"/>
    <property type="match status" value="1"/>
</dbReference>
<protein>
    <submittedName>
        <fullName evidence="4">Serine hydrolase</fullName>
    </submittedName>
</protein>
<evidence type="ECO:0000256" key="2">
    <source>
        <dbReference type="SAM" id="SignalP"/>
    </source>
</evidence>
<dbReference type="InterPro" id="IPR001466">
    <property type="entry name" value="Beta-lactam-related"/>
</dbReference>
<dbReference type="PANTHER" id="PTHR46825">
    <property type="entry name" value="D-ALANYL-D-ALANINE-CARBOXYPEPTIDASE/ENDOPEPTIDASE AMPH"/>
    <property type="match status" value="1"/>
</dbReference>
<feature type="transmembrane region" description="Helical" evidence="1">
    <location>
        <begin position="497"/>
        <end position="523"/>
    </location>
</feature>
<evidence type="ECO:0000256" key="1">
    <source>
        <dbReference type="SAM" id="Phobius"/>
    </source>
</evidence>